<gene>
    <name evidence="7" type="ORF">CcCBS67573_g08712</name>
</gene>
<dbReference type="EMBL" id="QEAP01000614">
    <property type="protein sequence ID" value="TPX63348.1"/>
    <property type="molecule type" value="Genomic_DNA"/>
</dbReference>
<feature type="compositionally biased region" description="Gly residues" evidence="4">
    <location>
        <begin position="618"/>
        <end position="634"/>
    </location>
</feature>
<evidence type="ECO:0000256" key="2">
    <source>
        <dbReference type="ARBA" id="ARBA00022737"/>
    </source>
</evidence>
<evidence type="ECO:0000259" key="6">
    <source>
        <dbReference type="PROSITE" id="PS50002"/>
    </source>
</evidence>
<dbReference type="InterPro" id="IPR036028">
    <property type="entry name" value="SH3-like_dom_sf"/>
</dbReference>
<feature type="region of interest" description="Disordered" evidence="4">
    <location>
        <begin position="710"/>
        <end position="751"/>
    </location>
</feature>
<feature type="domain" description="SH3" evidence="6">
    <location>
        <begin position="647"/>
        <end position="708"/>
    </location>
</feature>
<dbReference type="SUPFAM" id="SSF50044">
    <property type="entry name" value="SH3-domain"/>
    <property type="match status" value="3"/>
</dbReference>
<dbReference type="PROSITE" id="PS50002">
    <property type="entry name" value="SH3"/>
    <property type="match status" value="3"/>
</dbReference>
<comment type="caution">
    <text evidence="7">The sequence shown here is derived from an EMBL/GenBank/DDBJ whole genome shotgun (WGS) entry which is preliminary data.</text>
</comment>
<feature type="region of interest" description="Disordered" evidence="4">
    <location>
        <begin position="578"/>
        <end position="653"/>
    </location>
</feature>
<dbReference type="CDD" id="cd00174">
    <property type="entry name" value="SH3"/>
    <property type="match status" value="1"/>
</dbReference>
<feature type="transmembrane region" description="Helical" evidence="5">
    <location>
        <begin position="547"/>
        <end position="567"/>
    </location>
</feature>
<feature type="region of interest" description="Disordered" evidence="4">
    <location>
        <begin position="823"/>
        <end position="849"/>
    </location>
</feature>
<dbReference type="Proteomes" id="UP000320333">
    <property type="component" value="Unassembled WGS sequence"/>
</dbReference>
<feature type="non-terminal residue" evidence="7">
    <location>
        <position position="940"/>
    </location>
</feature>
<evidence type="ECO:0000256" key="3">
    <source>
        <dbReference type="PROSITE-ProRule" id="PRU00192"/>
    </source>
</evidence>
<feature type="compositionally biased region" description="Low complexity" evidence="4">
    <location>
        <begin position="495"/>
        <end position="509"/>
    </location>
</feature>
<evidence type="ECO:0000313" key="7">
    <source>
        <dbReference type="EMBL" id="TPX63348.1"/>
    </source>
</evidence>
<organism evidence="7 8">
    <name type="scientific">Chytriomyces confervae</name>
    <dbReference type="NCBI Taxonomy" id="246404"/>
    <lineage>
        <taxon>Eukaryota</taxon>
        <taxon>Fungi</taxon>
        <taxon>Fungi incertae sedis</taxon>
        <taxon>Chytridiomycota</taxon>
        <taxon>Chytridiomycota incertae sedis</taxon>
        <taxon>Chytridiomycetes</taxon>
        <taxon>Chytridiales</taxon>
        <taxon>Chytriomycetaceae</taxon>
        <taxon>Chytriomyces</taxon>
    </lineage>
</organism>
<proteinExistence type="predicted"/>
<dbReference type="Pfam" id="PF14604">
    <property type="entry name" value="SH3_9"/>
    <property type="match status" value="1"/>
</dbReference>
<dbReference type="InterPro" id="IPR051759">
    <property type="entry name" value="LIM-SH3_domain_protein"/>
</dbReference>
<dbReference type="STRING" id="246404.A0A507EJG0"/>
<dbReference type="PANTHER" id="PTHR46218:SF4">
    <property type="entry name" value="LIM AND SH3 DOMAIN PROTEIN LASP"/>
    <property type="match status" value="1"/>
</dbReference>
<evidence type="ECO:0000256" key="5">
    <source>
        <dbReference type="SAM" id="Phobius"/>
    </source>
</evidence>
<dbReference type="InterPro" id="IPR001452">
    <property type="entry name" value="SH3_domain"/>
</dbReference>
<feature type="domain" description="SH3" evidence="6">
    <location>
        <begin position="868"/>
        <end position="929"/>
    </location>
</feature>
<dbReference type="PANTHER" id="PTHR46218">
    <property type="entry name" value="LASP"/>
    <property type="match status" value="1"/>
</dbReference>
<dbReference type="Pfam" id="PF07204">
    <property type="entry name" value="Orthoreo_P10"/>
    <property type="match status" value="1"/>
</dbReference>
<feature type="compositionally biased region" description="Low complexity" evidence="4">
    <location>
        <begin position="727"/>
        <end position="750"/>
    </location>
</feature>
<dbReference type="Pfam" id="PF00018">
    <property type="entry name" value="SH3_1"/>
    <property type="match status" value="2"/>
</dbReference>
<feature type="compositionally biased region" description="Low complexity" evidence="4">
    <location>
        <begin position="827"/>
        <end position="841"/>
    </location>
</feature>
<feature type="region of interest" description="Disordered" evidence="4">
    <location>
        <begin position="495"/>
        <end position="537"/>
    </location>
</feature>
<evidence type="ECO:0000256" key="1">
    <source>
        <dbReference type="ARBA" id="ARBA00022443"/>
    </source>
</evidence>
<keyword evidence="5" id="KW-0472">Membrane</keyword>
<evidence type="ECO:0000256" key="4">
    <source>
        <dbReference type="SAM" id="MobiDB-lite"/>
    </source>
</evidence>
<keyword evidence="1 3" id="KW-0728">SH3 domain</keyword>
<sequence>MSNRFTPLPAMCLPLKGTTTCPEFANLQAYIPADVKIRNVTAFDALIRSSLDLSNNSNVFGGMARDYCPTWDGTGIRYYQSAMCGYFIGMGVYKGVVAGTNCNPAGSVNMCASTLTKFAASWKTTFGTKAGCTAWNPITQIGDVYSMPSGVLSSASTCVVSVAAENSNCGFATAAESKAFCATTPTEACCNDIVTSAVAPAATSTAATSLSQTTIMYIAAGVGLFLVVLTIALVCCCKRKTKQSEGSDYAAQQLSSKAPPQGAYANDSSLLKQNAAPMGVGQAPINAESGECWKMASVCFPLRGSTQCPDFAGFNAWVGAGSIPGNSIASLDQFITIQTDVTGGFGTAFSDPAIYNCPGWDRTGLRYTLATYCAYLVAAGFSNTDPATGQPCNGPSQGAIPLCQSSMTAFVASFNTITSNPNFCPSGANAIVSNYLAAYSEIQNLSTASTCVVGETAAEKANCGFISSAEATTFCATSTDACCAAGGFKSNPQPTTAAAVAPPAANTGASQPPPAAASSSSGSNSGSTSNSNTNTGSSGSSFFSGSMLYIVAGGGVALLLIIGALVFCFCRKKKVQQEPEPYGMNDMGGKTAKRNDSAQRLQPAPLGQGGQPNFNDRNGGGSSNGRGAGGGGYTNGPPPAMPQTSPKPKDTYTALFNFTPQQNDELQTLYGDKIVLKKEFDDGWGYGINLRTKKEGSFPLDLLDGFADPFEQQNGQPPQNGFKDRSSSMFGPPQGMMPQSPMQPAPAKAISPPPIVPAPMKMNNVGKQPTEDVRKAVFNYAPIMQDEIEIFFGDKILVKNEYDDGWAFGKNLNSQREGLFPQDCVGPASAAPNQPASNMNSKPKQRMSSLYGAPAAPLPNTPLASVADPSDVHKAVFDFKPTMGDELELRAGDKVKLKNQYDDGWAYGMNLGTKKEGLFPLDILAGFGGDMAADKKTKQR</sequence>
<dbReference type="InterPro" id="IPR009854">
    <property type="entry name" value="Orthoreo_P10"/>
</dbReference>
<protein>
    <recommendedName>
        <fullName evidence="6">SH3 domain-containing protein</fullName>
    </recommendedName>
</protein>
<dbReference type="Gene3D" id="2.30.30.40">
    <property type="entry name" value="SH3 Domains"/>
    <property type="match status" value="3"/>
</dbReference>
<keyword evidence="5" id="KW-0812">Transmembrane</keyword>
<feature type="transmembrane region" description="Helical" evidence="5">
    <location>
        <begin position="215"/>
        <end position="237"/>
    </location>
</feature>
<accession>A0A507EJG0</accession>
<dbReference type="AlphaFoldDB" id="A0A507EJG0"/>
<dbReference type="SMART" id="SM00326">
    <property type="entry name" value="SH3"/>
    <property type="match status" value="3"/>
</dbReference>
<keyword evidence="2" id="KW-0677">Repeat</keyword>
<keyword evidence="8" id="KW-1185">Reference proteome</keyword>
<feature type="domain" description="SH3" evidence="6">
    <location>
        <begin position="769"/>
        <end position="830"/>
    </location>
</feature>
<dbReference type="OrthoDB" id="2154033at2759"/>
<feature type="compositionally biased region" description="Low complexity" evidence="4">
    <location>
        <begin position="518"/>
        <end position="537"/>
    </location>
</feature>
<evidence type="ECO:0000313" key="8">
    <source>
        <dbReference type="Proteomes" id="UP000320333"/>
    </source>
</evidence>
<reference evidence="7 8" key="1">
    <citation type="journal article" date="2019" name="Sci. Rep.">
        <title>Comparative genomics of chytrid fungi reveal insights into the obligate biotrophic and pathogenic lifestyle of Synchytrium endobioticum.</title>
        <authorList>
            <person name="van de Vossenberg B.T.L.H."/>
            <person name="Warris S."/>
            <person name="Nguyen H.D.T."/>
            <person name="van Gent-Pelzer M.P.E."/>
            <person name="Joly D.L."/>
            <person name="van de Geest H.C."/>
            <person name="Bonants P.J.M."/>
            <person name="Smith D.S."/>
            <person name="Levesque C.A."/>
            <person name="van der Lee T.A.J."/>
        </authorList>
    </citation>
    <scope>NUCLEOTIDE SEQUENCE [LARGE SCALE GENOMIC DNA]</scope>
    <source>
        <strain evidence="7 8">CBS 675.73</strain>
    </source>
</reference>
<keyword evidence="5" id="KW-1133">Transmembrane helix</keyword>
<name>A0A507EJG0_9FUNG</name>